<evidence type="ECO:0000313" key="4">
    <source>
        <dbReference type="EMBL" id="SOD95313.1"/>
    </source>
</evidence>
<dbReference type="SUPFAM" id="SSF56784">
    <property type="entry name" value="HAD-like"/>
    <property type="match status" value="1"/>
</dbReference>
<evidence type="ECO:0000256" key="3">
    <source>
        <dbReference type="RuleBase" id="RU361117"/>
    </source>
</evidence>
<dbReference type="Gene3D" id="3.30.70.1020">
    <property type="entry name" value="Trehalose-6-phosphate phosphatase related protein, domain 2"/>
    <property type="match status" value="1"/>
</dbReference>
<dbReference type="PANTHER" id="PTHR43768">
    <property type="entry name" value="TREHALOSE 6-PHOSPHATE PHOSPHATASE"/>
    <property type="match status" value="1"/>
</dbReference>
<sequence length="251" mass="25456">MTSSPDALPPGLVTGLGAIAARRPLLVASDYDGVLARLRDDPSDAVPEAGVAEVLARLAAVDGVTVALVSGRGVADLQRTSGLSGPYRWVGSHGAEFDGPLAGELATRRDALAARLEPLVSRVAGARLEVKPASVAVHVRQVVDRVAGTALLDEAGSIADSSLTKKPGKDVLELAVTDADKGSALVRLGAELGAAATLYLGDDLTDEDGFRALGPGDVTVKVGDGATAAQHRVADLPGALAVLRQLADLLV</sequence>
<comment type="catalytic activity">
    <reaction evidence="3">
        <text>alpha,alpha-trehalose 6-phosphate + H2O = alpha,alpha-trehalose + phosphate</text>
        <dbReference type="Rhea" id="RHEA:23420"/>
        <dbReference type="ChEBI" id="CHEBI:15377"/>
        <dbReference type="ChEBI" id="CHEBI:16551"/>
        <dbReference type="ChEBI" id="CHEBI:43474"/>
        <dbReference type="ChEBI" id="CHEBI:58429"/>
        <dbReference type="EC" id="3.1.3.12"/>
    </reaction>
</comment>
<dbReference type="GO" id="GO:0046872">
    <property type="term" value="F:metal ion binding"/>
    <property type="evidence" value="ECO:0007669"/>
    <property type="project" value="UniProtKB-KW"/>
</dbReference>
<dbReference type="InterPro" id="IPR036412">
    <property type="entry name" value="HAD-like_sf"/>
</dbReference>
<dbReference type="PANTHER" id="PTHR43768:SF3">
    <property type="entry name" value="TREHALOSE 6-PHOSPHATE PHOSPHATASE"/>
    <property type="match status" value="1"/>
</dbReference>
<dbReference type="GO" id="GO:0005992">
    <property type="term" value="P:trehalose biosynthetic process"/>
    <property type="evidence" value="ECO:0007669"/>
    <property type="project" value="UniProtKB-UniPathway"/>
</dbReference>
<keyword evidence="1 3" id="KW-0378">Hydrolase</keyword>
<dbReference type="NCBIfam" id="TIGR00685">
    <property type="entry name" value="T6PP"/>
    <property type="match status" value="1"/>
</dbReference>
<keyword evidence="3" id="KW-0479">Metal-binding</keyword>
<dbReference type="InterPro" id="IPR044651">
    <property type="entry name" value="OTSB-like"/>
</dbReference>
<dbReference type="RefSeq" id="WP_235003183.1">
    <property type="nucleotide sequence ID" value="NZ_OCNK01000001.1"/>
</dbReference>
<dbReference type="GO" id="GO:0004805">
    <property type="term" value="F:trehalose-phosphatase activity"/>
    <property type="evidence" value="ECO:0007669"/>
    <property type="project" value="UniProtKB-EC"/>
</dbReference>
<dbReference type="Gene3D" id="3.40.50.1000">
    <property type="entry name" value="HAD superfamily/HAD-like"/>
    <property type="match status" value="1"/>
</dbReference>
<accession>A0A286GIE7</accession>
<dbReference type="Pfam" id="PF02358">
    <property type="entry name" value="Trehalose_PPase"/>
    <property type="match status" value="1"/>
</dbReference>
<gene>
    <name evidence="4" type="ORF">SAMN06272739_1170</name>
</gene>
<dbReference type="AlphaFoldDB" id="A0A286GIE7"/>
<proteinExistence type="inferred from homology"/>
<evidence type="ECO:0000256" key="1">
    <source>
        <dbReference type="ARBA" id="ARBA00022801"/>
    </source>
</evidence>
<comment type="pathway">
    <text evidence="3">Glycan biosynthesis; trehalose biosynthesis.</text>
</comment>
<keyword evidence="3" id="KW-0460">Magnesium</keyword>
<dbReference type="InterPro" id="IPR023214">
    <property type="entry name" value="HAD_sf"/>
</dbReference>
<comment type="similarity">
    <text evidence="3">Belongs to the trehalose phosphatase family.</text>
</comment>
<comment type="function">
    <text evidence="2 3">Removes the phosphate from trehalose 6-phosphate to produce free trehalose.</text>
</comment>
<dbReference type="Proteomes" id="UP000219482">
    <property type="component" value="Unassembled WGS sequence"/>
</dbReference>
<organism evidence="4 5">
    <name type="scientific">Blastococcus haudaquaticus</name>
    <dbReference type="NCBI Taxonomy" id="1938745"/>
    <lineage>
        <taxon>Bacteria</taxon>
        <taxon>Bacillati</taxon>
        <taxon>Actinomycetota</taxon>
        <taxon>Actinomycetes</taxon>
        <taxon>Geodermatophilales</taxon>
        <taxon>Geodermatophilaceae</taxon>
        <taxon>Blastococcus</taxon>
    </lineage>
</organism>
<evidence type="ECO:0000313" key="5">
    <source>
        <dbReference type="Proteomes" id="UP000219482"/>
    </source>
</evidence>
<protein>
    <recommendedName>
        <fullName evidence="3">Trehalose 6-phosphate phosphatase</fullName>
        <ecNumber evidence="3">3.1.3.12</ecNumber>
    </recommendedName>
</protein>
<keyword evidence="5" id="KW-1185">Reference proteome</keyword>
<dbReference type="EC" id="3.1.3.12" evidence="3"/>
<dbReference type="InterPro" id="IPR003337">
    <property type="entry name" value="Trehalose_PPase"/>
</dbReference>
<name>A0A286GIE7_9ACTN</name>
<evidence type="ECO:0000256" key="2">
    <source>
        <dbReference type="ARBA" id="ARBA00024179"/>
    </source>
</evidence>
<reference evidence="5" key="1">
    <citation type="submission" date="2017-09" db="EMBL/GenBank/DDBJ databases">
        <authorList>
            <person name="Varghese N."/>
            <person name="Submissions S."/>
        </authorList>
    </citation>
    <scope>NUCLEOTIDE SEQUENCE [LARGE SCALE GENOMIC DNA]</scope>
    <source>
        <strain evidence="5">DSM 44270</strain>
    </source>
</reference>
<dbReference type="EMBL" id="OCNK01000001">
    <property type="protein sequence ID" value="SOD95313.1"/>
    <property type="molecule type" value="Genomic_DNA"/>
</dbReference>
<dbReference type="UniPathway" id="UPA00299"/>
<comment type="cofactor">
    <cofactor evidence="3">
        <name>Mg(2+)</name>
        <dbReference type="ChEBI" id="CHEBI:18420"/>
    </cofactor>
</comment>